<reference evidence="2 3" key="1">
    <citation type="submission" date="2019-07" db="EMBL/GenBank/DDBJ databases">
        <title>Whole genome shotgun sequence of Actinotalea fermentans NBRC 105374.</title>
        <authorList>
            <person name="Hosoyama A."/>
            <person name="Uohara A."/>
            <person name="Ohji S."/>
            <person name="Ichikawa N."/>
        </authorList>
    </citation>
    <scope>NUCLEOTIDE SEQUENCE [LARGE SCALE GENOMIC DNA]</scope>
    <source>
        <strain evidence="2 3">NBRC 105374</strain>
    </source>
</reference>
<evidence type="ECO:0000313" key="3">
    <source>
        <dbReference type="Proteomes" id="UP000321484"/>
    </source>
</evidence>
<protein>
    <submittedName>
        <fullName evidence="2">Uncharacterized protein</fullName>
    </submittedName>
</protein>
<evidence type="ECO:0000256" key="1">
    <source>
        <dbReference type="SAM" id="MobiDB-lite"/>
    </source>
</evidence>
<keyword evidence="3" id="KW-1185">Reference proteome</keyword>
<dbReference type="AlphaFoldDB" id="A0A511YWH1"/>
<sequence>MTTKAEKSSSETARRSRGAIRSADGGDAGAGCADETGGVAEGAPVGAVARGASAVRACSVIGVPGCLCWVGARRRADASVDRRPGVVDRFCTGN</sequence>
<accession>A0A511YWH1</accession>
<comment type="caution">
    <text evidence="2">The sequence shown here is derived from an EMBL/GenBank/DDBJ whole genome shotgun (WGS) entry which is preliminary data.</text>
</comment>
<feature type="compositionally biased region" description="Low complexity" evidence="1">
    <location>
        <begin position="19"/>
        <end position="35"/>
    </location>
</feature>
<evidence type="ECO:0000313" key="2">
    <source>
        <dbReference type="EMBL" id="GEN79563.1"/>
    </source>
</evidence>
<feature type="region of interest" description="Disordered" evidence="1">
    <location>
        <begin position="1"/>
        <end position="35"/>
    </location>
</feature>
<proteinExistence type="predicted"/>
<organism evidence="2 3">
    <name type="scientific">Actinotalea fermentans</name>
    <dbReference type="NCBI Taxonomy" id="43671"/>
    <lineage>
        <taxon>Bacteria</taxon>
        <taxon>Bacillati</taxon>
        <taxon>Actinomycetota</taxon>
        <taxon>Actinomycetes</taxon>
        <taxon>Micrococcales</taxon>
        <taxon>Cellulomonadaceae</taxon>
        <taxon>Actinotalea</taxon>
    </lineage>
</organism>
<gene>
    <name evidence="2" type="ORF">AFE02nite_12970</name>
</gene>
<name>A0A511YWH1_9CELL</name>
<feature type="compositionally biased region" description="Basic and acidic residues" evidence="1">
    <location>
        <begin position="1"/>
        <end position="14"/>
    </location>
</feature>
<dbReference type="Proteomes" id="UP000321484">
    <property type="component" value="Unassembled WGS sequence"/>
</dbReference>
<dbReference type="EMBL" id="BJYK01000002">
    <property type="protein sequence ID" value="GEN79563.1"/>
    <property type="molecule type" value="Genomic_DNA"/>
</dbReference>